<dbReference type="InterPro" id="IPR050108">
    <property type="entry name" value="CDK"/>
</dbReference>
<comment type="catalytic activity">
    <reaction evidence="8">
        <text>L-seryl-[protein] + ATP = O-phospho-L-seryl-[protein] + ADP + H(+)</text>
        <dbReference type="Rhea" id="RHEA:17989"/>
        <dbReference type="Rhea" id="RHEA-COMP:9863"/>
        <dbReference type="Rhea" id="RHEA-COMP:11604"/>
        <dbReference type="ChEBI" id="CHEBI:15378"/>
        <dbReference type="ChEBI" id="CHEBI:29999"/>
        <dbReference type="ChEBI" id="CHEBI:30616"/>
        <dbReference type="ChEBI" id="CHEBI:83421"/>
        <dbReference type="ChEBI" id="CHEBI:456216"/>
        <dbReference type="EC" id="2.7.11.22"/>
    </reaction>
</comment>
<evidence type="ECO:0000256" key="4">
    <source>
        <dbReference type="ARBA" id="ARBA00022741"/>
    </source>
</evidence>
<dbReference type="Gene3D" id="1.10.510.10">
    <property type="entry name" value="Transferase(Phosphotransferase) domain 1"/>
    <property type="match status" value="1"/>
</dbReference>
<dbReference type="InParanoid" id="E1ZM69"/>
<dbReference type="PANTHER" id="PTHR24056">
    <property type="entry name" value="CELL DIVISION PROTEIN KINASE"/>
    <property type="match status" value="1"/>
</dbReference>
<evidence type="ECO:0000256" key="6">
    <source>
        <dbReference type="ARBA" id="ARBA00022840"/>
    </source>
</evidence>
<comment type="catalytic activity">
    <reaction evidence="9">
        <text>[DNA-directed RNA polymerase] + ATP = phospho-[DNA-directed RNA polymerase] + ADP + H(+)</text>
        <dbReference type="Rhea" id="RHEA:10216"/>
        <dbReference type="Rhea" id="RHEA-COMP:11321"/>
        <dbReference type="Rhea" id="RHEA-COMP:11322"/>
        <dbReference type="ChEBI" id="CHEBI:15378"/>
        <dbReference type="ChEBI" id="CHEBI:30616"/>
        <dbReference type="ChEBI" id="CHEBI:43176"/>
        <dbReference type="ChEBI" id="CHEBI:68546"/>
        <dbReference type="ChEBI" id="CHEBI:456216"/>
        <dbReference type="EC" id="2.7.11.23"/>
    </reaction>
</comment>
<dbReference type="Proteomes" id="UP000008141">
    <property type="component" value="Unassembled WGS sequence"/>
</dbReference>
<feature type="region of interest" description="Disordered" evidence="10">
    <location>
        <begin position="518"/>
        <end position="566"/>
    </location>
</feature>
<evidence type="ECO:0000313" key="13">
    <source>
        <dbReference type="EMBL" id="EFN52953.1"/>
    </source>
</evidence>
<keyword evidence="4" id="KW-0547">Nucleotide-binding</keyword>
<keyword evidence="14" id="KW-1185">Reference proteome</keyword>
<accession>E1ZM69</accession>
<evidence type="ECO:0000256" key="5">
    <source>
        <dbReference type="ARBA" id="ARBA00022777"/>
    </source>
</evidence>
<dbReference type="SUPFAM" id="SSF56112">
    <property type="entry name" value="Protein kinase-like (PK-like)"/>
    <property type="match status" value="1"/>
</dbReference>
<dbReference type="GO" id="GO:0004693">
    <property type="term" value="F:cyclin-dependent protein serine/threonine kinase activity"/>
    <property type="evidence" value="ECO:0007669"/>
    <property type="project" value="UniProtKB-EC"/>
</dbReference>
<dbReference type="OrthoDB" id="6284126at2759"/>
<feature type="compositionally biased region" description="Low complexity" evidence="10">
    <location>
        <begin position="539"/>
        <end position="558"/>
    </location>
</feature>
<sequence>MASQRAQLAAWLILAALCVVHGRRLAQEPATIQGNETGLFAVEQNTCYRASIPLGSSTICSDPSCCYMACNDIWETSRCEYWCYCNSPDGCTLSGGDGSSMPQGTCLLSTNFNATAAARRRLRQADPADALVAAQLGALQSVQVTTGPAVPFTAGFLRQLAVIEPTLLFNGPLSPLSGSAKNRPVPPAVPADGTGDSRRRLLGVESFESRYYRGLEVLDRSNATSEEECNARCVNFTQCEYWAWCPTSQEEGCLLVEAVNSTATKTVPPGTCTLSWTPTEGSTDFLVMFGPAVTFFGGKWIPNDAALVTAAVALGQPGGTAQCLEFTGFGPGKGWQQGAYSEEHDADDADDEQEYDKDLATAICGGEPSANAAAFFTAVSSGGGKAALAAVLAAAQDDLPDCEDAADVLYAAAIDSFRLLQVAGNDTEAATAYAKEFIQGAKAAGVPACATVAVVDGAGVVLDTVEQPRDSSRQRSSTLPLVPVPRLYQCLHLPNSRGRGEEEEQGWGPCRGSSPRQYCDGGGGNEQELLSAHQNHGNQQTAATQQQQQQGAGTAPSAAGGGSGGSGQQSVPSFLLAKGYDVLGVIGEKEYEGVCATALREVMLLKALQHPNIISLDGMHMHVKELALCLAFPYAETDLYEVIKYHRERGTAMIPHVFKSVLYQLLAGLAYLHENWVLHRDLKPSNILLEQGSLKIADFGLGRSVRQPLEPLWNNGVVVTIWYRAPELLLDARHYTGAVDVWAVGCIMAELLLLRPLFQGEERKGRQDVFQDDQLNRIFAGLGHPGTQCPWPGVHLLRHWRDDTGGCRQRKPEHGSTNLKQMVWENSPLLRWTQLADRAPQACTLLPHVRPCTIGGTLVLRSYGGAFPSPDSLLDLLLAMLALDPERRITAAAALQHEWFRQEPLPSPDSVFAAPHGRQAPAYPQRAVTCRLTEHAWDGCTLAWQSSPQARAGLHLILVEAMLASSTCQTNYTGWGYPEWILLRFWNPARKHRRV</sequence>
<protein>
    <recommendedName>
        <fullName evidence="12">Protein kinase domain-containing protein</fullName>
    </recommendedName>
</protein>
<organism evidence="14">
    <name type="scientific">Chlorella variabilis</name>
    <name type="common">Green alga</name>
    <dbReference type="NCBI Taxonomy" id="554065"/>
    <lineage>
        <taxon>Eukaryota</taxon>
        <taxon>Viridiplantae</taxon>
        <taxon>Chlorophyta</taxon>
        <taxon>core chlorophytes</taxon>
        <taxon>Trebouxiophyceae</taxon>
        <taxon>Chlorellales</taxon>
        <taxon>Chlorellaceae</taxon>
        <taxon>Chlorella clade</taxon>
        <taxon>Chlorella</taxon>
    </lineage>
</organism>
<keyword evidence="3" id="KW-0808">Transferase</keyword>
<dbReference type="InterPro" id="IPR000719">
    <property type="entry name" value="Prot_kinase_dom"/>
</dbReference>
<keyword evidence="6" id="KW-0067">ATP-binding</keyword>
<evidence type="ECO:0000256" key="7">
    <source>
        <dbReference type="ARBA" id="ARBA00047811"/>
    </source>
</evidence>
<evidence type="ECO:0000256" key="2">
    <source>
        <dbReference type="ARBA" id="ARBA00022527"/>
    </source>
</evidence>
<dbReference type="KEGG" id="cvr:CHLNCDRAFT_58674"/>
<dbReference type="Pfam" id="PF00069">
    <property type="entry name" value="Pkinase"/>
    <property type="match status" value="1"/>
</dbReference>
<dbReference type="RefSeq" id="XP_005845055.1">
    <property type="nucleotide sequence ID" value="XM_005844993.1"/>
</dbReference>
<keyword evidence="2" id="KW-0723">Serine/threonine-protein kinase</keyword>
<evidence type="ECO:0000256" key="8">
    <source>
        <dbReference type="ARBA" id="ARBA00048367"/>
    </source>
</evidence>
<keyword evidence="5" id="KW-0418">Kinase</keyword>
<evidence type="ECO:0000256" key="10">
    <source>
        <dbReference type="SAM" id="MobiDB-lite"/>
    </source>
</evidence>
<evidence type="ECO:0000256" key="3">
    <source>
        <dbReference type="ARBA" id="ARBA00022679"/>
    </source>
</evidence>
<gene>
    <name evidence="13" type="ORF">CHLNCDRAFT_58674</name>
</gene>
<evidence type="ECO:0000256" key="11">
    <source>
        <dbReference type="SAM" id="SignalP"/>
    </source>
</evidence>
<dbReference type="STRING" id="554065.E1ZM69"/>
<keyword evidence="11" id="KW-0732">Signal</keyword>
<comment type="catalytic activity">
    <reaction evidence="7">
        <text>L-threonyl-[protein] + ATP = O-phospho-L-threonyl-[protein] + ADP + H(+)</text>
        <dbReference type="Rhea" id="RHEA:46608"/>
        <dbReference type="Rhea" id="RHEA-COMP:11060"/>
        <dbReference type="Rhea" id="RHEA-COMP:11605"/>
        <dbReference type="ChEBI" id="CHEBI:15378"/>
        <dbReference type="ChEBI" id="CHEBI:30013"/>
        <dbReference type="ChEBI" id="CHEBI:30616"/>
        <dbReference type="ChEBI" id="CHEBI:61977"/>
        <dbReference type="ChEBI" id="CHEBI:456216"/>
        <dbReference type="EC" id="2.7.11.22"/>
    </reaction>
</comment>
<dbReference type="PROSITE" id="PS00108">
    <property type="entry name" value="PROTEIN_KINASE_ST"/>
    <property type="match status" value="1"/>
</dbReference>
<evidence type="ECO:0000256" key="1">
    <source>
        <dbReference type="ARBA" id="ARBA00006485"/>
    </source>
</evidence>
<dbReference type="AlphaFoldDB" id="E1ZM69"/>
<evidence type="ECO:0000313" key="14">
    <source>
        <dbReference type="Proteomes" id="UP000008141"/>
    </source>
</evidence>
<proteinExistence type="inferred from homology"/>
<dbReference type="FunFam" id="1.10.510.10:FF:000624">
    <property type="entry name" value="Mitogen-activated protein kinase"/>
    <property type="match status" value="1"/>
</dbReference>
<name>E1ZM69_CHLVA</name>
<dbReference type="Gene3D" id="3.30.200.20">
    <property type="entry name" value="Phosphorylase Kinase, domain 1"/>
    <property type="match status" value="1"/>
</dbReference>
<feature type="domain" description="Protein kinase" evidence="12">
    <location>
        <begin position="553"/>
        <end position="900"/>
    </location>
</feature>
<dbReference type="SMART" id="SM00220">
    <property type="entry name" value="S_TKc"/>
    <property type="match status" value="1"/>
</dbReference>
<feature type="signal peptide" evidence="11">
    <location>
        <begin position="1"/>
        <end position="22"/>
    </location>
</feature>
<evidence type="ECO:0000259" key="12">
    <source>
        <dbReference type="PROSITE" id="PS50011"/>
    </source>
</evidence>
<dbReference type="PANTHER" id="PTHR24056:SF495">
    <property type="entry name" value="CYCLIN-DEPENDENT KINASE 8-RELATED"/>
    <property type="match status" value="1"/>
</dbReference>
<evidence type="ECO:0000256" key="9">
    <source>
        <dbReference type="ARBA" id="ARBA00049280"/>
    </source>
</evidence>
<dbReference type="eggNOG" id="KOG0666">
    <property type="taxonomic scope" value="Eukaryota"/>
</dbReference>
<dbReference type="GO" id="GO:0016592">
    <property type="term" value="C:mediator complex"/>
    <property type="evidence" value="ECO:0007669"/>
    <property type="project" value="TreeGrafter"/>
</dbReference>
<dbReference type="GO" id="GO:0008353">
    <property type="term" value="F:RNA polymerase II CTD heptapeptide repeat kinase activity"/>
    <property type="evidence" value="ECO:0007669"/>
    <property type="project" value="UniProtKB-EC"/>
</dbReference>
<comment type="similarity">
    <text evidence="1">Belongs to the protein kinase superfamily. CMGC Ser/Thr protein kinase family. CDC2/CDKX subfamily.</text>
</comment>
<dbReference type="EMBL" id="GL433853">
    <property type="protein sequence ID" value="EFN52953.1"/>
    <property type="molecule type" value="Genomic_DNA"/>
</dbReference>
<reference evidence="13 14" key="1">
    <citation type="journal article" date="2010" name="Plant Cell">
        <title>The Chlorella variabilis NC64A genome reveals adaptation to photosymbiosis, coevolution with viruses, and cryptic sex.</title>
        <authorList>
            <person name="Blanc G."/>
            <person name="Duncan G."/>
            <person name="Agarkova I."/>
            <person name="Borodovsky M."/>
            <person name="Gurnon J."/>
            <person name="Kuo A."/>
            <person name="Lindquist E."/>
            <person name="Lucas S."/>
            <person name="Pangilinan J."/>
            <person name="Polle J."/>
            <person name="Salamov A."/>
            <person name="Terry A."/>
            <person name="Yamada T."/>
            <person name="Dunigan D.D."/>
            <person name="Grigoriev I.V."/>
            <person name="Claverie J.M."/>
            <person name="Van Etten J.L."/>
        </authorList>
    </citation>
    <scope>NUCLEOTIDE SEQUENCE [LARGE SCALE GENOMIC DNA]</scope>
    <source>
        <strain evidence="13 14">NC64A</strain>
    </source>
</reference>
<dbReference type="GO" id="GO:0005524">
    <property type="term" value="F:ATP binding"/>
    <property type="evidence" value="ECO:0007669"/>
    <property type="project" value="UniProtKB-KW"/>
</dbReference>
<feature type="chain" id="PRO_5003156083" description="Protein kinase domain-containing protein" evidence="11">
    <location>
        <begin position="23"/>
        <end position="995"/>
    </location>
</feature>
<dbReference type="InterPro" id="IPR008271">
    <property type="entry name" value="Ser/Thr_kinase_AS"/>
</dbReference>
<dbReference type="GeneID" id="17352476"/>
<dbReference type="InterPro" id="IPR011009">
    <property type="entry name" value="Kinase-like_dom_sf"/>
</dbReference>
<dbReference type="PROSITE" id="PS50011">
    <property type="entry name" value="PROTEIN_KINASE_DOM"/>
    <property type="match status" value="1"/>
</dbReference>